<name>A0A098GE16_LEGMI</name>
<dbReference type="Gene3D" id="3.40.50.2300">
    <property type="match status" value="1"/>
</dbReference>
<evidence type="ECO:0000259" key="3">
    <source>
        <dbReference type="PROSITE" id="PS50110"/>
    </source>
</evidence>
<reference evidence="4" key="1">
    <citation type="submission" date="2014-09" db="EMBL/GenBank/DDBJ databases">
        <authorList>
            <person name="GOMEZ-VALERO Laura"/>
        </authorList>
    </citation>
    <scope>NUCLEOTIDE SEQUENCE</scope>
    <source>
        <strain evidence="4">ATCC33218</strain>
    </source>
</reference>
<accession>A0A098GE16</accession>
<dbReference type="PANTHER" id="PTHR43719">
    <property type="entry name" value="TWO-COMPONENT HISTIDINE KINASE"/>
    <property type="match status" value="1"/>
</dbReference>
<dbReference type="STRING" id="451.B6N58_08485"/>
<dbReference type="EMBL" id="LN614830">
    <property type="protein sequence ID" value="CEG60724.1"/>
    <property type="molecule type" value="Genomic_DNA"/>
</dbReference>
<dbReference type="OrthoDB" id="5637927at2"/>
<keyword evidence="4" id="KW-0418">Kinase</keyword>
<evidence type="ECO:0000256" key="2">
    <source>
        <dbReference type="PROSITE-ProRule" id="PRU00169"/>
    </source>
</evidence>
<feature type="modified residue" description="4-aspartylphosphate" evidence="2">
    <location>
        <position position="55"/>
    </location>
</feature>
<protein>
    <submittedName>
        <fullName evidence="5">CheY chemotaxis protein or a CheY-like REC (Receiver) domain</fullName>
    </submittedName>
    <submittedName>
        <fullName evidence="4">Sensory box histidine kinase/response regulator</fullName>
    </submittedName>
</protein>
<reference evidence="5 7" key="3">
    <citation type="submission" date="2016-10" db="EMBL/GenBank/DDBJ databases">
        <authorList>
            <person name="Varghese N."/>
            <person name="Submissions S."/>
        </authorList>
    </citation>
    <scope>NUCLEOTIDE SEQUENCE [LARGE SCALE GENOMIC DNA]</scope>
    <source>
        <strain evidence="5 7">ATCC 33218</strain>
    </source>
</reference>
<dbReference type="Pfam" id="PF00072">
    <property type="entry name" value="Response_reg"/>
    <property type="match status" value="1"/>
</dbReference>
<proteinExistence type="predicted"/>
<dbReference type="GO" id="GO:0000160">
    <property type="term" value="P:phosphorelay signal transduction system"/>
    <property type="evidence" value="ECO:0007669"/>
    <property type="project" value="InterPro"/>
</dbReference>
<keyword evidence="1 2" id="KW-0597">Phosphoprotein</keyword>
<feature type="domain" description="Response regulatory" evidence="3">
    <location>
        <begin position="6"/>
        <end position="124"/>
    </location>
</feature>
<dbReference type="CDD" id="cd17546">
    <property type="entry name" value="REC_hyHK_CKI1_RcsC-like"/>
    <property type="match status" value="1"/>
</dbReference>
<evidence type="ECO:0000313" key="6">
    <source>
        <dbReference type="Proteomes" id="UP000032414"/>
    </source>
</evidence>
<dbReference type="Proteomes" id="UP000032414">
    <property type="component" value="Chromosome I"/>
</dbReference>
<reference evidence="6" key="2">
    <citation type="submission" date="2014-09" db="EMBL/GenBank/DDBJ databases">
        <authorList>
            <person name="Gomez-Valero L."/>
        </authorList>
    </citation>
    <scope>NUCLEOTIDE SEQUENCE [LARGE SCALE GENOMIC DNA]</scope>
    <source>
        <strain evidence="6">ATCC33218</strain>
    </source>
</reference>
<evidence type="ECO:0000313" key="5">
    <source>
        <dbReference type="EMBL" id="SCY11217.1"/>
    </source>
</evidence>
<dbReference type="AlphaFoldDB" id="A0A098GE16"/>
<dbReference type="EMBL" id="FMVN01000004">
    <property type="protein sequence ID" value="SCY11217.1"/>
    <property type="molecule type" value="Genomic_DNA"/>
</dbReference>
<dbReference type="InterPro" id="IPR050956">
    <property type="entry name" value="2C_system_His_kinase"/>
</dbReference>
<organism evidence="4 6">
    <name type="scientific">Legionella micdadei</name>
    <name type="common">Tatlockia micdadei</name>
    <dbReference type="NCBI Taxonomy" id="451"/>
    <lineage>
        <taxon>Bacteria</taxon>
        <taxon>Pseudomonadati</taxon>
        <taxon>Pseudomonadota</taxon>
        <taxon>Gammaproteobacteria</taxon>
        <taxon>Legionellales</taxon>
        <taxon>Legionellaceae</taxon>
        <taxon>Legionella</taxon>
    </lineage>
</organism>
<dbReference type="SUPFAM" id="SSF52172">
    <property type="entry name" value="CheY-like"/>
    <property type="match status" value="1"/>
</dbReference>
<dbReference type="GO" id="GO:0016301">
    <property type="term" value="F:kinase activity"/>
    <property type="evidence" value="ECO:0007669"/>
    <property type="project" value="UniProtKB-KW"/>
</dbReference>
<sequence length="126" mass="13621">MAAPLHVLVVEDSPVAQTVAKFHLIKLGCIVDLAENGDVALAKSRTIKYDLILMDIGLGNGPDGFEVTSKIKQPCEVNQTTPIMAVTAHGESEYIDKAFACGMARYFNKPITPTTVKEIVDYLKVG</sequence>
<dbReference type="Proteomes" id="UP000182998">
    <property type="component" value="Unassembled WGS sequence"/>
</dbReference>
<evidence type="ECO:0000313" key="7">
    <source>
        <dbReference type="Proteomes" id="UP000182998"/>
    </source>
</evidence>
<evidence type="ECO:0000313" key="4">
    <source>
        <dbReference type="EMBL" id="CEG60724.1"/>
    </source>
</evidence>
<dbReference type="PROSITE" id="PS50110">
    <property type="entry name" value="RESPONSE_REGULATORY"/>
    <property type="match status" value="1"/>
</dbReference>
<dbReference type="InterPro" id="IPR011006">
    <property type="entry name" value="CheY-like_superfamily"/>
</dbReference>
<dbReference type="RefSeq" id="WP_045099081.1">
    <property type="nucleotide sequence ID" value="NZ_CP020614.1"/>
</dbReference>
<dbReference type="PANTHER" id="PTHR43719:SF28">
    <property type="entry name" value="PEROXIDE STRESS-ACTIVATED HISTIDINE KINASE MAK1-RELATED"/>
    <property type="match status" value="1"/>
</dbReference>
<gene>
    <name evidence="4" type="ORF">LMI_1417</name>
    <name evidence="5" type="ORF">SAMN02982997_00839</name>
</gene>
<dbReference type="KEGG" id="tmc:LMI_1417"/>
<dbReference type="HOGENOM" id="CLU_000445_69_12_6"/>
<dbReference type="PATRIC" id="fig|451.8.peg.2215"/>
<keyword evidence="4" id="KW-0808">Transferase</keyword>
<evidence type="ECO:0000256" key="1">
    <source>
        <dbReference type="ARBA" id="ARBA00022553"/>
    </source>
</evidence>
<dbReference type="InterPro" id="IPR001789">
    <property type="entry name" value="Sig_transdc_resp-reg_receiver"/>
</dbReference>
<dbReference type="SMART" id="SM00448">
    <property type="entry name" value="REC"/>
    <property type="match status" value="1"/>
</dbReference>
<keyword evidence="7" id="KW-1185">Reference proteome</keyword>